<dbReference type="Pfam" id="PF20220">
    <property type="entry name" value="ABC_toxin_N"/>
    <property type="match status" value="1"/>
</dbReference>
<dbReference type="Pfam" id="PF18276">
    <property type="entry name" value="TcA_TcB_BD"/>
    <property type="match status" value="1"/>
</dbReference>
<dbReference type="EMBL" id="AB478516">
    <property type="protein sequence ID" value="BAH22316.1"/>
    <property type="molecule type" value="Genomic_DNA"/>
</dbReference>
<dbReference type="InterPro" id="IPR040840">
    <property type="entry name" value="TcA_TcB_BD"/>
</dbReference>
<sequence>METIEKYIPTHQLKTRRPDLFKIPLDCDSTNKTKLYLEIANEIMEENLGKKLGGNALQKLATAKYPFNLPANFPLVSIRAYLEKQGITLADLHKVLKPKADNFAESLGLSPEEYDLVTSTSSNLSEVYGTSEIELKNVEKFIAQTNIDSDKLERLRDCYNKIKKPTNKLSINSETIDNIDQALGFLHRFIRLANKLNWSFDELCNVLLAIDKNEIDANSLKEISRIKSLQAKLKKPISEICKLYTNASISIEKSKNEEDANSAAESLFFLQGVKESDLKKIYGREEPSEAFKEENFAEFITRTGVKRQEVEWLLSQSTTHVKKAKKQEKISVKEQKFLHNFTQLAGQLKLLFGKLNTIIAELPSEFKLKDLVTNTDNSTILKKIWNISDNELTSLVNYNDKISNKIGRSLISEVHKQILLARLMNISIAEIVQISLQLNITDLNLNNVERIIELNDWLNDKSINIEQLNALINSSALSHQHMKEINEIEEEIEKNQELEIRKRLDSLVSHAELVGEWKIQIEKILEESEIKKLKNREKLDALMNDSTLSVDCKTKIKGILEELKSKEKLDSLINDSMLSEEYKIKEIIEKTGNKKLTSKEGLDALINDSTPSEKCKTRINEVIEERENLHNEICKHFNVSSDVLAAAHQFTEKQPTNLQLLRLESPNKNIVHDVGIIGNKAVFLGKSEVHGKNSVESSMREPRKNVAVATVGTKTIFFGGKKSENEYSRKIDIYDEKTKSWITTAASEERDSAAVAVVGSKAIFLGGNKDNRRCSLQVDVYDNGVWTKHTASEARSNASVAVVGEKAIFFGGKINKTRSSAIDIYNNGEWVNRTDTASEARSNASVAIIDTKVIFFGGSKGDNQCSSKVDIYDSKAEKWTTHTVSEARENASVAVVDGKAIFFGGKVGQTRSNKIDIYDAKTEKWIEVQHVASEARDMVQVAVVNKQAIFFGGNKGNQEYSKYIDVYDSATNSWKFTGEISRAHNNVSVAVIGTKAIFFTKEMDNRIAGQVYIYDSTGYSVNNSIAKNWTRCVAKENEMRDGLFAKITNSTKFSGKIDIYDNIAKTWKSVDVYKPSECISIDIRNNKAILTCKDSSGRTYEETYSIDLSITYDATIEELLNNVAVFTTLKLSAEDVKSIANHSDIYGLKATWAENQIKTLTNYKELQDAFSGNELTLSQYTEWLCDSYDESKVTEKITQLTNCNKKLLSQIKEIDAFKKCFSKENHPIDSLLKIKHFMDMSERSGIDGKILLELKDLHNLPASTGWNKHNSIERKLRESLSYVEGVKEYLEDQKRNILAGYILHTYPGIKNKNMRGLYAFLLIDVEMSDCSKISPLKAGLNSLQLYIHRCILGLEAGATVNPALTEGMWDLLDNYREWEATKKVALYPENYLNPTLHKSATAEYKALQNTLMQGNLTEEAAVNAYLKYFEDFSQLVNLQTVDTFFADERKEFYILGRTTAEPYTYYYRVGNFENNTEESSQKWKPWEKIEVQIPVQIARIIHAFGKIFIFWLQKTEKGKQIEGVSIDDSTLNINFVFKKVDNSWSAQQKLPSEIKRQYKYEDKIRRHLSVIDSHEQHIKNRGEGASANSYYESEIKEHRKSIESQIEELKSAKYYGNLEIISNNEKIFVISMEKGFENSKFSLSENFDLKAENSDLYRSKKEKNIDTIVKSIELSYEKKKEEYKEDIENRVKDLGKRIEEEEKRKTALEHIIKIIEKRTTNELYNKVKDVRKQLDDFQQKKSIKDDLPEKSIDEAVSKDKEKLQEVINYLKERLDKSIEYVKNDTYLFSSKQADLDSLDDLKTKVKSLEDEISTLQLEKSMEILEEEKNKSAQGRTIEQLKSDIQTLNNKMSEEKKKLSENELEKYNTKLNESKEVDKDIVKKLLAQDEEKSSKESKLEDTTKIIEFTSKLYRKAYIDGSKAVLISSEQQQEYMLNFYGFYGVYLWEIFFHIPTLIAYLFNQEQKFAEARKWYQYIFNPLKKDCNAWQFFPFKTKCPPGNINHQCDSGELVDSLDPYKEAGKDGRVSFEKYVIISYVDNLIDWGDMLFSQNSWEGINQATMLYIRAWNLLGEKPKKKGKFKIKSRNVCEVLTANRKMLCKAETITPAQSSGNGQFALNPASSDTAEYCSYFCTPENKDFIGLWDRIEDRLYKIRHCLDIKGKRLELPLFQPPIDPRQLISAAAGGSTIRLPKIAQVPHYRFKYMITYAKSITDTVTQIGSELLSILEKKDAEALNLLYNKQEAIMTNLMTTIKEKAIDALKEEAKALNASLSSAKDRKSHYEKLINSGLSSLERKAFDLAKEAIGKRRGSSIARGVATGLHLVPTVFGFSCGGFQPGSSAEIAAIILESQAMQMEGEASEMGTRASYQRREEDWDLQKIIATHDVEQICYQIEANKINQANATQDLRAHKESIKQIKEKESFFRGKFTNQELYSWVKGELKSLYIKTYRLALEVARQAEWAYQYEIDNDKTFIQSGHWNSLKEGLLSGQKLKFELEQLDKEYHDTNERRLEITKVISLKSLDPIALHELKTKGSCKFSFTEKLFDLDFPGHYARKIKDIKITVPAVVGPYENVHASLQQTSNQVVLKSDGAINAIKYLVNPSEEEQPETDLLRVNWKPNQEIAISKADQDSGLFELSFGDERYLPFEGTGAVSTWELSLPQATNRFDISTISDVIIHLDYTALNGGEILSRQVKNLDQIKYYQGTLVVNLSAVYPEEWNKFKQANGQFSELKFKLLPEIFPIHVKDPGIDLNNICIIPATPDVDKITIKLDNYKWERNSKKIVNPSLTIGTDWNIQINNADISKLEEIIIMVPYKATINW</sequence>
<evidence type="ECO:0000259" key="4">
    <source>
        <dbReference type="Pfam" id="PF18276"/>
    </source>
</evidence>
<feature type="coiled-coil region" evidence="3">
    <location>
        <begin position="1684"/>
        <end position="1740"/>
    </location>
</feature>
<feature type="domain" description="ABC toxin N-terminal" evidence="6">
    <location>
        <begin position="1290"/>
        <end position="1407"/>
    </location>
</feature>
<evidence type="ECO:0000259" key="6">
    <source>
        <dbReference type="Pfam" id="PF20220"/>
    </source>
</evidence>
<accession>B9A935</accession>
<evidence type="ECO:0000313" key="7">
    <source>
        <dbReference type="EMBL" id="BAH22316.1"/>
    </source>
</evidence>
<dbReference type="InterPro" id="IPR046839">
    <property type="entry name" value="ABC_toxin_N"/>
</dbReference>
<dbReference type="PANTHER" id="PTHR24412:SF489">
    <property type="entry name" value="RING FINGER DOMAIN AND KELCH REPEAT-CONTAINING PROTEIN DDB_G0271372"/>
    <property type="match status" value="1"/>
</dbReference>
<dbReference type="InterPro" id="IPR006652">
    <property type="entry name" value="Kelch_1"/>
</dbReference>
<dbReference type="SMART" id="SM00612">
    <property type="entry name" value="Kelch"/>
    <property type="match status" value="5"/>
</dbReference>
<reference evidence="7" key="1">
    <citation type="journal article" date="2009" name="Appl. Environ. Microbiol.">
        <title>Complete WO phage sequences reveal their dynamic evolutionary trajectories and putative functional elements required for integration into the Wolbachia genome.</title>
        <authorList>
            <person name="Tanaka K."/>
            <person name="Furukawa S."/>
            <person name="Nikoh N."/>
            <person name="Sasaki T."/>
            <person name="Fukatsu T."/>
        </authorList>
    </citation>
    <scope>NUCLEOTIDE SEQUENCE</scope>
    <source>
        <strain evidence="7">WCauB</strain>
    </source>
</reference>
<dbReference type="PANTHER" id="PTHR24412">
    <property type="entry name" value="KELCH PROTEIN"/>
    <property type="match status" value="1"/>
</dbReference>
<keyword evidence="3" id="KW-0175">Coiled coil</keyword>
<gene>
    <name evidence="7" type="primary">GF2gp17</name>
</gene>
<organism evidence="7">
    <name type="scientific">Wolbachia endosymbiont of Cadra cautella</name>
    <dbReference type="NCBI Taxonomy" id="190193"/>
    <lineage>
        <taxon>Bacteria</taxon>
        <taxon>Pseudomonadati</taxon>
        <taxon>Pseudomonadota</taxon>
        <taxon>Alphaproteobacteria</taxon>
        <taxon>Rickettsiales</taxon>
        <taxon>Anaplasmataceae</taxon>
        <taxon>Wolbachieae</taxon>
        <taxon>Wolbachia</taxon>
    </lineage>
</organism>
<evidence type="ECO:0000256" key="1">
    <source>
        <dbReference type="ARBA" id="ARBA00022441"/>
    </source>
</evidence>
<evidence type="ECO:0000256" key="3">
    <source>
        <dbReference type="SAM" id="Coils"/>
    </source>
</evidence>
<dbReference type="Pfam" id="PF18413">
    <property type="entry name" value="Neuraminidase"/>
    <property type="match status" value="1"/>
</dbReference>
<name>B9A935_9RICK</name>
<evidence type="ECO:0000256" key="2">
    <source>
        <dbReference type="ARBA" id="ARBA00022737"/>
    </source>
</evidence>
<feature type="domain" description="Tc toxin complex TcA C-terminal TcB-binding" evidence="4">
    <location>
        <begin position="2391"/>
        <end position="2682"/>
    </location>
</feature>
<keyword evidence="1" id="KW-0880">Kelch repeat</keyword>
<proteinExistence type="predicted"/>
<dbReference type="Pfam" id="PF24681">
    <property type="entry name" value="Kelch_KLHDC2_KLHL20_DRC7"/>
    <property type="match status" value="1"/>
</dbReference>
<feature type="coiled-coil region" evidence="3">
    <location>
        <begin position="1791"/>
        <end position="1876"/>
    </location>
</feature>
<evidence type="ECO:0000259" key="5">
    <source>
        <dbReference type="Pfam" id="PF18413"/>
    </source>
</evidence>
<protein>
    <submittedName>
        <fullName evidence="7">Uncharacterized protein GF2gp17</fullName>
    </submittedName>
</protein>
<dbReference type="Gene3D" id="2.120.10.80">
    <property type="entry name" value="Kelch-type beta propeller"/>
    <property type="match status" value="2"/>
</dbReference>
<dbReference type="InterPro" id="IPR041079">
    <property type="entry name" value="Neuraminidase-like"/>
</dbReference>
<dbReference type="SUPFAM" id="SSF117281">
    <property type="entry name" value="Kelch motif"/>
    <property type="match status" value="2"/>
</dbReference>
<feature type="domain" description="Neuraminidase-like" evidence="5">
    <location>
        <begin position="1447"/>
        <end position="1562"/>
    </location>
</feature>
<keyword evidence="2" id="KW-0677">Repeat</keyword>
<dbReference type="InterPro" id="IPR015915">
    <property type="entry name" value="Kelch-typ_b-propeller"/>
</dbReference>